<organism evidence="8 9">
    <name type="scientific">Amycolatopsis tolypomycina</name>
    <dbReference type="NCBI Taxonomy" id="208445"/>
    <lineage>
        <taxon>Bacteria</taxon>
        <taxon>Bacillati</taxon>
        <taxon>Actinomycetota</taxon>
        <taxon>Actinomycetes</taxon>
        <taxon>Pseudonocardiales</taxon>
        <taxon>Pseudonocardiaceae</taxon>
        <taxon>Amycolatopsis</taxon>
    </lineage>
</organism>
<dbReference type="HAMAP" id="MF_00265">
    <property type="entry name" value="VapC_Nob1"/>
    <property type="match status" value="1"/>
</dbReference>
<sequence length="136" mass="14738">MIYLDTAALVKLVRHEAESVALVDWLDERPNTMLVTSALAEVELPRALRRSDPDLVAAVPAVLERVAKYEIDDLVRSTAAGYPSPELRSLDAIHLATAHAVFGRQLTSFVTYDKRLLAVAEAFGLPVRSPGAESAG</sequence>
<dbReference type="RefSeq" id="WP_091304854.1">
    <property type="nucleotide sequence ID" value="NZ_FNSO01000003.1"/>
</dbReference>
<dbReference type="OrthoDB" id="4750219at2"/>
<comment type="function">
    <text evidence="6">Toxic component of a toxin-antitoxin (TA) system. An RNase.</text>
</comment>
<dbReference type="InterPro" id="IPR029060">
    <property type="entry name" value="PIN-like_dom_sf"/>
</dbReference>
<feature type="binding site" evidence="6">
    <location>
        <position position="5"/>
    </location>
    <ligand>
        <name>Mg(2+)</name>
        <dbReference type="ChEBI" id="CHEBI:18420"/>
    </ligand>
</feature>
<keyword evidence="6" id="KW-0800">Toxin</keyword>
<comment type="similarity">
    <text evidence="6">Belongs to the PINc/VapC protein family.</text>
</comment>
<dbReference type="GO" id="GO:0016787">
    <property type="term" value="F:hydrolase activity"/>
    <property type="evidence" value="ECO:0007669"/>
    <property type="project" value="UniProtKB-KW"/>
</dbReference>
<evidence type="ECO:0000259" key="7">
    <source>
        <dbReference type="Pfam" id="PF01850"/>
    </source>
</evidence>
<evidence type="ECO:0000256" key="6">
    <source>
        <dbReference type="HAMAP-Rule" id="MF_00265"/>
    </source>
</evidence>
<keyword evidence="9" id="KW-1185">Reference proteome</keyword>
<dbReference type="GO" id="GO:0004540">
    <property type="term" value="F:RNA nuclease activity"/>
    <property type="evidence" value="ECO:0007669"/>
    <property type="project" value="InterPro"/>
</dbReference>
<protein>
    <recommendedName>
        <fullName evidence="6">Ribonuclease VapC</fullName>
        <shortName evidence="6">RNase VapC</shortName>
        <ecNumber evidence="6">3.1.-.-</ecNumber>
    </recommendedName>
    <alternativeName>
        <fullName evidence="6">Toxin VapC</fullName>
    </alternativeName>
</protein>
<evidence type="ECO:0000256" key="3">
    <source>
        <dbReference type="ARBA" id="ARBA00022723"/>
    </source>
</evidence>
<dbReference type="Proteomes" id="UP000199622">
    <property type="component" value="Unassembled WGS sequence"/>
</dbReference>
<dbReference type="EMBL" id="FNSO01000003">
    <property type="protein sequence ID" value="SEB38422.1"/>
    <property type="molecule type" value="Genomic_DNA"/>
</dbReference>
<dbReference type="Pfam" id="PF01850">
    <property type="entry name" value="PIN"/>
    <property type="match status" value="1"/>
</dbReference>
<dbReference type="AlphaFoldDB" id="A0A1H4IYQ9"/>
<keyword evidence="3 6" id="KW-0479">Metal-binding</keyword>
<evidence type="ECO:0000313" key="9">
    <source>
        <dbReference type="Proteomes" id="UP000199622"/>
    </source>
</evidence>
<dbReference type="EC" id="3.1.-.-" evidence="6"/>
<reference evidence="9" key="1">
    <citation type="submission" date="2016-10" db="EMBL/GenBank/DDBJ databases">
        <authorList>
            <person name="Varghese N."/>
            <person name="Submissions S."/>
        </authorList>
    </citation>
    <scope>NUCLEOTIDE SEQUENCE [LARGE SCALE GENOMIC DNA]</scope>
    <source>
        <strain evidence="9">DSM 44544</strain>
    </source>
</reference>
<keyword evidence="5 6" id="KW-0460">Magnesium</keyword>
<keyword evidence="4 6" id="KW-0378">Hydrolase</keyword>
<feature type="binding site" evidence="6">
    <location>
        <position position="91"/>
    </location>
    <ligand>
        <name>Mg(2+)</name>
        <dbReference type="ChEBI" id="CHEBI:18420"/>
    </ligand>
</feature>
<feature type="domain" description="PIN" evidence="7">
    <location>
        <begin position="2"/>
        <end position="121"/>
    </location>
</feature>
<keyword evidence="1 6" id="KW-1277">Toxin-antitoxin system</keyword>
<gene>
    <name evidence="6" type="primary">vapC</name>
    <name evidence="8" type="ORF">SAMN04489727_1214</name>
</gene>
<evidence type="ECO:0000256" key="5">
    <source>
        <dbReference type="ARBA" id="ARBA00022842"/>
    </source>
</evidence>
<evidence type="ECO:0000313" key="8">
    <source>
        <dbReference type="EMBL" id="SEB38422.1"/>
    </source>
</evidence>
<evidence type="ECO:0000256" key="1">
    <source>
        <dbReference type="ARBA" id="ARBA00022649"/>
    </source>
</evidence>
<evidence type="ECO:0000256" key="2">
    <source>
        <dbReference type="ARBA" id="ARBA00022722"/>
    </source>
</evidence>
<accession>A0A1H4IYQ9</accession>
<keyword evidence="2 6" id="KW-0540">Nuclease</keyword>
<dbReference type="CDD" id="cd09874">
    <property type="entry name" value="PIN_MT3492-like"/>
    <property type="match status" value="1"/>
</dbReference>
<evidence type="ECO:0000256" key="4">
    <source>
        <dbReference type="ARBA" id="ARBA00022801"/>
    </source>
</evidence>
<comment type="cofactor">
    <cofactor evidence="6">
        <name>Mg(2+)</name>
        <dbReference type="ChEBI" id="CHEBI:18420"/>
    </cofactor>
</comment>
<proteinExistence type="inferred from homology"/>
<dbReference type="GO" id="GO:0000287">
    <property type="term" value="F:magnesium ion binding"/>
    <property type="evidence" value="ECO:0007669"/>
    <property type="project" value="UniProtKB-UniRule"/>
</dbReference>
<dbReference type="InterPro" id="IPR002716">
    <property type="entry name" value="PIN_dom"/>
</dbReference>
<dbReference type="InterPro" id="IPR022907">
    <property type="entry name" value="VapC_family"/>
</dbReference>
<dbReference type="GO" id="GO:0090729">
    <property type="term" value="F:toxin activity"/>
    <property type="evidence" value="ECO:0007669"/>
    <property type="project" value="UniProtKB-KW"/>
</dbReference>
<dbReference type="SUPFAM" id="SSF88723">
    <property type="entry name" value="PIN domain-like"/>
    <property type="match status" value="1"/>
</dbReference>
<dbReference type="Gene3D" id="3.40.50.1010">
    <property type="entry name" value="5'-nuclease"/>
    <property type="match status" value="1"/>
</dbReference>
<name>A0A1H4IYQ9_9PSEU</name>
<dbReference type="STRING" id="208445.SAMN04489727_1214"/>